<dbReference type="OrthoDB" id="267383at2"/>
<comment type="caution">
    <text evidence="3">The sequence shown here is derived from an EMBL/GenBank/DDBJ whole genome shotgun (WGS) entry which is preliminary data.</text>
</comment>
<dbReference type="AlphaFoldDB" id="A0A4R2L077"/>
<reference evidence="3 4" key="1">
    <citation type="submission" date="2019-03" db="EMBL/GenBank/DDBJ databases">
        <title>Genomic Encyclopedia of Type Strains, Phase IV (KMG-IV): sequencing the most valuable type-strain genomes for metagenomic binning, comparative biology and taxonomic classification.</title>
        <authorList>
            <person name="Goeker M."/>
        </authorList>
    </citation>
    <scope>NUCLEOTIDE SEQUENCE [LARGE SCALE GENOMIC DNA]</scope>
    <source>
        <strain evidence="3 4">DSM 25287</strain>
    </source>
</reference>
<keyword evidence="4" id="KW-1185">Reference proteome</keyword>
<proteinExistence type="predicted"/>
<gene>
    <name evidence="3" type="ORF">EV699_11445</name>
</gene>
<evidence type="ECO:0000313" key="4">
    <source>
        <dbReference type="Proteomes" id="UP000295765"/>
    </source>
</evidence>
<evidence type="ECO:0000256" key="2">
    <source>
        <dbReference type="SAM" id="SignalP"/>
    </source>
</evidence>
<name>A0A4R2L077_9GAMM</name>
<feature type="region of interest" description="Disordered" evidence="1">
    <location>
        <begin position="50"/>
        <end position="72"/>
    </location>
</feature>
<keyword evidence="2" id="KW-0732">Signal</keyword>
<evidence type="ECO:0000256" key="1">
    <source>
        <dbReference type="SAM" id="MobiDB-lite"/>
    </source>
</evidence>
<feature type="chain" id="PRO_5020936877" evidence="2">
    <location>
        <begin position="26"/>
        <end position="357"/>
    </location>
</feature>
<accession>A0A4R2L077</accession>
<organism evidence="3 4">
    <name type="scientific">Plasticicumulans lactativorans</name>
    <dbReference type="NCBI Taxonomy" id="1133106"/>
    <lineage>
        <taxon>Bacteria</taxon>
        <taxon>Pseudomonadati</taxon>
        <taxon>Pseudomonadota</taxon>
        <taxon>Gammaproteobacteria</taxon>
        <taxon>Candidatus Competibacteraceae</taxon>
        <taxon>Plasticicumulans</taxon>
    </lineage>
</organism>
<feature type="signal peptide" evidence="2">
    <location>
        <begin position="1"/>
        <end position="25"/>
    </location>
</feature>
<dbReference type="RefSeq" id="WP_132543474.1">
    <property type="nucleotide sequence ID" value="NZ_SLWY01000014.1"/>
</dbReference>
<dbReference type="EMBL" id="SLWY01000014">
    <property type="protein sequence ID" value="TCO80401.1"/>
    <property type="molecule type" value="Genomic_DNA"/>
</dbReference>
<protein>
    <submittedName>
        <fullName evidence="3">Putative secreted protein with PEP-CTERM sorting signal</fullName>
    </submittedName>
</protein>
<dbReference type="Proteomes" id="UP000295765">
    <property type="component" value="Unassembled WGS sequence"/>
</dbReference>
<evidence type="ECO:0000313" key="3">
    <source>
        <dbReference type="EMBL" id="TCO80401.1"/>
    </source>
</evidence>
<sequence length="357" mass="39093">MKSLTKVTSPFIVAVLVCLPGQSHAYLGGFEAQDGYLGFVNWVNGYDAGQSGTSNGGPGGSPSNLPQPPITDFPGGLWHDLNDAFATYNANTSVFAGGYYVTGHTEVTGLGMVPHSGEQMLALRNTTYATIPPTVPAQPLDYRYTLDARDFYNGGNPISPASTGDKIVNWSVWISPGPKTAPSDGVWLSFRDSQSAPDNPSNPNAPIAFQFGWDETYQLRYRDTPGGSWSYLIDSTNANYVFGRPWEPGIPSINKPPVTNIYDLFEFSFDLLHDKWSLDVTSGLTGNVMTFVTDRAFGQNLLDLSFIDFHVSYGNEKGFFDDSNFTISSVQVPEPGTWSLLLIPGLMLRRLRGRRLR</sequence>